<dbReference type="AlphaFoldDB" id="A0A6G0U3V2"/>
<dbReference type="InterPro" id="IPR000053">
    <property type="entry name" value="Thymidine/pyrmidine_PPase"/>
</dbReference>
<dbReference type="OrthoDB" id="445007at2759"/>
<evidence type="ECO:0000256" key="4">
    <source>
        <dbReference type="ARBA" id="ARBA00022679"/>
    </source>
</evidence>
<dbReference type="EMBL" id="VYZN01000006">
    <property type="protein sequence ID" value="KAE9543801.1"/>
    <property type="molecule type" value="Genomic_DNA"/>
</dbReference>
<dbReference type="NCBIfam" id="NF004490">
    <property type="entry name" value="PRK05820.1"/>
    <property type="match status" value="1"/>
</dbReference>
<dbReference type="PANTHER" id="PTHR10515:SF0">
    <property type="entry name" value="THYMIDINE PHOSPHORYLASE"/>
    <property type="match status" value="1"/>
</dbReference>
<dbReference type="Pfam" id="PF02885">
    <property type="entry name" value="Glycos_trans_3N"/>
    <property type="match status" value="1"/>
</dbReference>
<dbReference type="InterPro" id="IPR036566">
    <property type="entry name" value="PYNP-like_C_sf"/>
</dbReference>
<dbReference type="Proteomes" id="UP000475862">
    <property type="component" value="Unassembled WGS sequence"/>
</dbReference>
<feature type="domain" description="Pyrimidine nucleoside phosphorylase C-terminal" evidence="6">
    <location>
        <begin position="352"/>
        <end position="426"/>
    </location>
</feature>
<proteinExistence type="inferred from homology"/>
<dbReference type="Pfam" id="PF07831">
    <property type="entry name" value="PYNP_C"/>
    <property type="match status" value="1"/>
</dbReference>
<dbReference type="Gene3D" id="3.90.1170.30">
    <property type="entry name" value="Pyrimidine nucleoside phosphorylase-like, C-terminal domain"/>
    <property type="match status" value="1"/>
</dbReference>
<evidence type="ECO:0000256" key="1">
    <source>
        <dbReference type="ARBA" id="ARBA00006915"/>
    </source>
</evidence>
<dbReference type="FunFam" id="3.40.1030.10:FF:000003">
    <property type="entry name" value="Pyrimidine-nucleoside phosphorylase"/>
    <property type="match status" value="1"/>
</dbReference>
<dbReference type="UniPathway" id="UPA00578">
    <property type="reaction ID" value="UER00638"/>
</dbReference>
<dbReference type="Gene3D" id="1.20.970.10">
    <property type="entry name" value="Transferase, Pyrimidine Nucleoside Phosphorylase, Chain C"/>
    <property type="match status" value="1"/>
</dbReference>
<keyword evidence="3 5" id="KW-0328">Glycosyltransferase</keyword>
<dbReference type="InterPro" id="IPR036320">
    <property type="entry name" value="Glycosyl_Trfase_fam3_N_dom_sf"/>
</dbReference>
<dbReference type="GO" id="GO:0006206">
    <property type="term" value="P:pyrimidine nucleobase metabolic process"/>
    <property type="evidence" value="ECO:0007669"/>
    <property type="project" value="InterPro"/>
</dbReference>
<dbReference type="SUPFAM" id="SSF47648">
    <property type="entry name" value="Nucleoside phosphorylase/phosphoribosyltransferase N-terminal domain"/>
    <property type="match status" value="1"/>
</dbReference>
<dbReference type="Pfam" id="PF00591">
    <property type="entry name" value="Glycos_transf_3"/>
    <property type="match status" value="1"/>
</dbReference>
<evidence type="ECO:0000256" key="2">
    <source>
        <dbReference type="ARBA" id="ARBA00011738"/>
    </source>
</evidence>
<dbReference type="Gene3D" id="3.40.1030.10">
    <property type="entry name" value="Nucleoside phosphorylase/phosphoribosyltransferase catalytic domain"/>
    <property type="match status" value="1"/>
</dbReference>
<accession>A0A6G0U3V2</accession>
<reference evidence="7 8" key="1">
    <citation type="submission" date="2019-08" db="EMBL/GenBank/DDBJ databases">
        <title>The genome of the soybean aphid Biotype 1, its phylome, world population structure and adaptation to the North American continent.</title>
        <authorList>
            <person name="Giordano R."/>
            <person name="Donthu R.K."/>
            <person name="Hernandez A.G."/>
            <person name="Wright C.L."/>
            <person name="Zimin A.V."/>
        </authorList>
    </citation>
    <scope>NUCLEOTIDE SEQUENCE [LARGE SCALE GENOMIC DNA]</scope>
    <source>
        <tissue evidence="7">Whole aphids</tissue>
    </source>
</reference>
<comment type="catalytic activity">
    <reaction evidence="5">
        <text>thymidine + phosphate = 2-deoxy-alpha-D-ribose 1-phosphate + thymine</text>
        <dbReference type="Rhea" id="RHEA:16037"/>
        <dbReference type="ChEBI" id="CHEBI:17748"/>
        <dbReference type="ChEBI" id="CHEBI:17821"/>
        <dbReference type="ChEBI" id="CHEBI:43474"/>
        <dbReference type="ChEBI" id="CHEBI:57259"/>
        <dbReference type="EC" id="2.4.2.4"/>
    </reaction>
</comment>
<dbReference type="PIRSF" id="PIRSF000478">
    <property type="entry name" value="TP_PyNP"/>
    <property type="match status" value="1"/>
</dbReference>
<organism evidence="7 8">
    <name type="scientific">Aphis glycines</name>
    <name type="common">Soybean aphid</name>
    <dbReference type="NCBI Taxonomy" id="307491"/>
    <lineage>
        <taxon>Eukaryota</taxon>
        <taxon>Metazoa</taxon>
        <taxon>Ecdysozoa</taxon>
        <taxon>Arthropoda</taxon>
        <taxon>Hexapoda</taxon>
        <taxon>Insecta</taxon>
        <taxon>Pterygota</taxon>
        <taxon>Neoptera</taxon>
        <taxon>Paraneoptera</taxon>
        <taxon>Hemiptera</taxon>
        <taxon>Sternorrhyncha</taxon>
        <taxon>Aphidomorpha</taxon>
        <taxon>Aphidoidea</taxon>
        <taxon>Aphididae</taxon>
        <taxon>Aphidini</taxon>
        <taxon>Aphis</taxon>
        <taxon>Aphis</taxon>
    </lineage>
</organism>
<protein>
    <recommendedName>
        <fullName evidence="5">Thymidine phosphorylase</fullName>
        <shortName evidence="5">TP</shortName>
        <ecNumber evidence="5">2.4.2.4</ecNumber>
    </recommendedName>
    <alternativeName>
        <fullName evidence="5">TdRPase</fullName>
    </alternativeName>
</protein>
<evidence type="ECO:0000259" key="6">
    <source>
        <dbReference type="SMART" id="SM00941"/>
    </source>
</evidence>
<dbReference type="GO" id="GO:0006213">
    <property type="term" value="P:pyrimidine nucleoside metabolic process"/>
    <property type="evidence" value="ECO:0007669"/>
    <property type="project" value="UniProtKB-UniRule"/>
</dbReference>
<evidence type="ECO:0000256" key="5">
    <source>
        <dbReference type="PIRNR" id="PIRNR000478"/>
    </source>
</evidence>
<comment type="pathway">
    <text evidence="5">Pyrimidine metabolism; dTMP biosynthesis via salvage pathway; dTMP from thymine: step 1/2.</text>
</comment>
<dbReference type="GO" id="GO:0005829">
    <property type="term" value="C:cytosol"/>
    <property type="evidence" value="ECO:0007669"/>
    <property type="project" value="TreeGrafter"/>
</dbReference>
<evidence type="ECO:0000313" key="8">
    <source>
        <dbReference type="Proteomes" id="UP000475862"/>
    </source>
</evidence>
<dbReference type="EC" id="2.4.2.4" evidence="5"/>
<gene>
    <name evidence="7" type="ORF">AGLY_002031</name>
</gene>
<dbReference type="SUPFAM" id="SSF52418">
    <property type="entry name" value="Nucleoside phosphorylase/phosphoribosyltransferase catalytic domain"/>
    <property type="match status" value="1"/>
</dbReference>
<comment type="function">
    <text evidence="5">Catalyzes the reversible phosphorolysis of thymidine. The produced molecules are then utilized as carbon and energy sources or in the rescue of pyrimidine bases for nucleotide synthesis.</text>
</comment>
<comment type="subunit">
    <text evidence="2 5">Homodimer.</text>
</comment>
<dbReference type="GO" id="GO:0004645">
    <property type="term" value="F:1,4-alpha-oligoglucan phosphorylase activity"/>
    <property type="evidence" value="ECO:0007669"/>
    <property type="project" value="InterPro"/>
</dbReference>
<dbReference type="InterPro" id="IPR000312">
    <property type="entry name" value="Glycosyl_Trfase_fam3"/>
</dbReference>
<dbReference type="InterPro" id="IPR017872">
    <property type="entry name" value="Pyrmidine_PPase_CS"/>
</dbReference>
<sequence>MSIISIIKKKCQKNELTDDEIKFFVKSTVDGCIDQCQIGAMLMALYLNDLTNDEISNMTTAMANSGTTLKFRSSAIIVDKHSTGGVGDKVSIPLVPALSAVQEDFIIPMVSGRGLEFTGGTLDKLESIPGYSAFSFDDQQLLAIGNNFGCFIVGSDDLSPADSILYKARDVTATVDNSGLIIASIISKKAAAGIKYLILDLKVGTASFFQSIDEAKTFGKQFVIVAKLMGIECRVLMTRMSAPIGNYIGNSLEILESINCLKGKGPSGLQTLLELIGGNLLEMTHKVSSVNEGRKRMAESLTNGTALEKFKQMLIELKVNEWIADELCYGNTTAILPMAKYEIEIKPLTSGYVNDIDGMTIAKVCNKLGAGRQFSNQEIDPAVGIHLLVKKGDHVEIDTVCMILYHNEIDLNESHLISLQKSIEIVNEIVEPEDILLGVIDCNQ</sequence>
<dbReference type="PANTHER" id="PTHR10515">
    <property type="entry name" value="THYMIDINE PHOSPHORYLASE"/>
    <property type="match status" value="1"/>
</dbReference>
<comment type="similarity">
    <text evidence="1 5">Belongs to the thymidine/pyrimidine-nucleoside phosphorylase family.</text>
</comment>
<dbReference type="SUPFAM" id="SSF54680">
    <property type="entry name" value="Pyrimidine nucleoside phosphorylase C-terminal domain"/>
    <property type="match status" value="1"/>
</dbReference>
<keyword evidence="8" id="KW-1185">Reference proteome</keyword>
<dbReference type="InterPro" id="IPR035902">
    <property type="entry name" value="Nuc_phospho_transferase"/>
</dbReference>
<evidence type="ECO:0000256" key="3">
    <source>
        <dbReference type="ARBA" id="ARBA00022676"/>
    </source>
</evidence>
<dbReference type="GO" id="GO:0009032">
    <property type="term" value="F:thymidine phosphorylase activity"/>
    <property type="evidence" value="ECO:0007669"/>
    <property type="project" value="UniProtKB-UniRule"/>
</dbReference>
<dbReference type="SMART" id="SM00941">
    <property type="entry name" value="PYNP_C"/>
    <property type="match status" value="1"/>
</dbReference>
<keyword evidence="4 5" id="KW-0808">Transferase</keyword>
<dbReference type="PROSITE" id="PS00647">
    <property type="entry name" value="THYMID_PHOSPHORYLASE"/>
    <property type="match status" value="1"/>
</dbReference>
<dbReference type="InterPro" id="IPR013102">
    <property type="entry name" value="PYNP_C"/>
</dbReference>
<name>A0A6G0U3V2_APHGL</name>
<dbReference type="InterPro" id="IPR017459">
    <property type="entry name" value="Glycosyl_Trfase_fam3_N_dom"/>
</dbReference>
<evidence type="ECO:0000313" key="7">
    <source>
        <dbReference type="EMBL" id="KAE9543801.1"/>
    </source>
</evidence>
<comment type="caution">
    <text evidence="7">The sequence shown here is derived from an EMBL/GenBank/DDBJ whole genome shotgun (WGS) entry which is preliminary data.</text>
</comment>